<dbReference type="AlphaFoldDB" id="A0A399EGY0"/>
<dbReference type="InterPro" id="IPR011991">
    <property type="entry name" value="ArsR-like_HTH"/>
</dbReference>
<dbReference type="PANTHER" id="PTHR43132:SF8">
    <property type="entry name" value="HTH-TYPE TRANSCRIPTIONAL REGULATOR KMTR"/>
    <property type="match status" value="1"/>
</dbReference>
<dbReference type="EMBL" id="QXDL01000082">
    <property type="protein sequence ID" value="RIH83924.1"/>
    <property type="molecule type" value="Genomic_DNA"/>
</dbReference>
<reference evidence="5 6" key="1">
    <citation type="submission" date="2018-08" db="EMBL/GenBank/DDBJ databases">
        <title>Meiothermus terrae DSM 26712 genome sequencing project.</title>
        <authorList>
            <person name="Da Costa M.S."/>
            <person name="Albuquerque L."/>
            <person name="Raposo P."/>
            <person name="Froufe H.J.C."/>
            <person name="Barroso C.S."/>
            <person name="Egas C."/>
        </authorList>
    </citation>
    <scope>NUCLEOTIDE SEQUENCE [LARGE SCALE GENOMIC DNA]</scope>
    <source>
        <strain evidence="5 6">DSM 26712</strain>
    </source>
</reference>
<dbReference type="Pfam" id="PF01022">
    <property type="entry name" value="HTH_5"/>
    <property type="match status" value="1"/>
</dbReference>
<sequence>MVNIHLSAEDLARVRFAFSTLWEAVASYRALRRPEKYPLHLPWIREAREALEGADLGPLEALVAMGGYPDFLTPPPTTPLPDFAAEVEHLLQTPHELVAQDIRNVLESWPQAVTPALREGFEPYLRDPRGSLERLADTLHLYWERTLAHHWTRLRTLLEADVMYRARIFALEGPEKLFNELHPALRYQNRTLQIVKHGWDSEIDLSGRGLLLIPSVFADHTLMFEPPWQETLQYGARGTAGLWCPEPPPAAEALEKLLGHNRARLLKYLVTPSTTRELAYLFDVSPSAVSQHLGWLRETGLVATQRHGKSVFYKLSPIGESLLEAYGELERPLALVI</sequence>
<dbReference type="InterPro" id="IPR051011">
    <property type="entry name" value="Metal_resp_trans_reg"/>
</dbReference>
<dbReference type="PROSITE" id="PS50987">
    <property type="entry name" value="HTH_ARSR_2"/>
    <property type="match status" value="1"/>
</dbReference>
<keyword evidence="2" id="KW-0238">DNA-binding</keyword>
<dbReference type="Proteomes" id="UP000265715">
    <property type="component" value="Unassembled WGS sequence"/>
</dbReference>
<dbReference type="RefSeq" id="WP_119315201.1">
    <property type="nucleotide sequence ID" value="NZ_QXDL01000082.1"/>
</dbReference>
<proteinExistence type="predicted"/>
<dbReference type="InterPro" id="IPR036390">
    <property type="entry name" value="WH_DNA-bd_sf"/>
</dbReference>
<dbReference type="SUPFAM" id="SSF46785">
    <property type="entry name" value="Winged helix' DNA-binding domain"/>
    <property type="match status" value="1"/>
</dbReference>
<evidence type="ECO:0000256" key="1">
    <source>
        <dbReference type="ARBA" id="ARBA00023015"/>
    </source>
</evidence>
<dbReference type="InterPro" id="IPR036388">
    <property type="entry name" value="WH-like_DNA-bd_sf"/>
</dbReference>
<keyword evidence="6" id="KW-1185">Reference proteome</keyword>
<accession>A0A399EGY0</accession>
<comment type="caution">
    <text evidence="5">The sequence shown here is derived from an EMBL/GenBank/DDBJ whole genome shotgun (WGS) entry which is preliminary data.</text>
</comment>
<dbReference type="PANTHER" id="PTHR43132">
    <property type="entry name" value="ARSENICAL RESISTANCE OPERON REPRESSOR ARSR-RELATED"/>
    <property type="match status" value="1"/>
</dbReference>
<keyword evidence="3" id="KW-0804">Transcription</keyword>
<evidence type="ECO:0000313" key="6">
    <source>
        <dbReference type="Proteomes" id="UP000265715"/>
    </source>
</evidence>
<dbReference type="Gene3D" id="1.10.10.10">
    <property type="entry name" value="Winged helix-like DNA-binding domain superfamily/Winged helix DNA-binding domain"/>
    <property type="match status" value="1"/>
</dbReference>
<name>A0A399EGY0_9DEIN</name>
<dbReference type="GO" id="GO:0003677">
    <property type="term" value="F:DNA binding"/>
    <property type="evidence" value="ECO:0007669"/>
    <property type="project" value="UniProtKB-KW"/>
</dbReference>
<evidence type="ECO:0000313" key="5">
    <source>
        <dbReference type="EMBL" id="RIH83924.1"/>
    </source>
</evidence>
<dbReference type="PRINTS" id="PR00778">
    <property type="entry name" value="HTHARSR"/>
</dbReference>
<dbReference type="GO" id="GO:0003700">
    <property type="term" value="F:DNA-binding transcription factor activity"/>
    <property type="evidence" value="ECO:0007669"/>
    <property type="project" value="InterPro"/>
</dbReference>
<evidence type="ECO:0000259" key="4">
    <source>
        <dbReference type="PROSITE" id="PS50987"/>
    </source>
</evidence>
<feature type="domain" description="HTH arsR-type" evidence="4">
    <location>
        <begin position="242"/>
        <end position="337"/>
    </location>
</feature>
<organism evidence="5 6">
    <name type="scientific">Calidithermus terrae</name>
    <dbReference type="NCBI Taxonomy" id="1408545"/>
    <lineage>
        <taxon>Bacteria</taxon>
        <taxon>Thermotogati</taxon>
        <taxon>Deinococcota</taxon>
        <taxon>Deinococci</taxon>
        <taxon>Thermales</taxon>
        <taxon>Thermaceae</taxon>
        <taxon>Calidithermus</taxon>
    </lineage>
</organism>
<dbReference type="SMART" id="SM00418">
    <property type="entry name" value="HTH_ARSR"/>
    <property type="match status" value="1"/>
</dbReference>
<dbReference type="OrthoDB" id="154717at2"/>
<dbReference type="CDD" id="cd00090">
    <property type="entry name" value="HTH_ARSR"/>
    <property type="match status" value="1"/>
</dbReference>
<evidence type="ECO:0000256" key="2">
    <source>
        <dbReference type="ARBA" id="ARBA00023125"/>
    </source>
</evidence>
<protein>
    <submittedName>
        <fullName evidence="5">Transcriptional activator HlyU</fullName>
    </submittedName>
</protein>
<gene>
    <name evidence="5" type="primary">hlyU</name>
    <name evidence="5" type="ORF">Mterra_02137</name>
</gene>
<keyword evidence="1" id="KW-0805">Transcription regulation</keyword>
<dbReference type="InterPro" id="IPR001845">
    <property type="entry name" value="HTH_ArsR_DNA-bd_dom"/>
</dbReference>
<evidence type="ECO:0000256" key="3">
    <source>
        <dbReference type="ARBA" id="ARBA00023163"/>
    </source>
</evidence>